<accession>A0A850R461</accession>
<dbReference type="AlphaFoldDB" id="A0A850R461"/>
<keyword evidence="1" id="KW-1133">Transmembrane helix</keyword>
<evidence type="ECO:0000256" key="1">
    <source>
        <dbReference type="SAM" id="Phobius"/>
    </source>
</evidence>
<dbReference type="RefSeq" id="WP_176942923.1">
    <property type="nucleotide sequence ID" value="NZ_JABZEC010000005.1"/>
</dbReference>
<protein>
    <submittedName>
        <fullName evidence="2">Uncharacterized protein</fullName>
    </submittedName>
</protein>
<feature type="transmembrane region" description="Helical" evidence="1">
    <location>
        <begin position="20"/>
        <end position="40"/>
    </location>
</feature>
<feature type="transmembrane region" description="Helical" evidence="1">
    <location>
        <begin position="198"/>
        <end position="216"/>
    </location>
</feature>
<comment type="caution">
    <text evidence="2">The sequence shown here is derived from an EMBL/GenBank/DDBJ whole genome shotgun (WGS) entry which is preliminary data.</text>
</comment>
<feature type="transmembrane region" description="Helical" evidence="1">
    <location>
        <begin position="137"/>
        <end position="157"/>
    </location>
</feature>
<reference evidence="2 3" key="1">
    <citation type="submission" date="2020-06" db="EMBL/GenBank/DDBJ databases">
        <authorList>
            <person name="Kang J."/>
        </authorList>
    </citation>
    <scope>NUCLEOTIDE SEQUENCE [LARGE SCALE GENOMIC DNA]</scope>
    <source>
        <strain evidence="2 3">DCY120</strain>
    </source>
</reference>
<proteinExistence type="predicted"/>
<keyword evidence="1" id="KW-0472">Membrane</keyword>
<dbReference type="EMBL" id="JABZEC010000005">
    <property type="protein sequence ID" value="NVY96761.1"/>
    <property type="molecule type" value="Genomic_DNA"/>
</dbReference>
<dbReference type="Proteomes" id="UP000563523">
    <property type="component" value="Unassembled WGS sequence"/>
</dbReference>
<feature type="transmembrane region" description="Helical" evidence="1">
    <location>
        <begin position="52"/>
        <end position="73"/>
    </location>
</feature>
<keyword evidence="3" id="KW-1185">Reference proteome</keyword>
<evidence type="ECO:0000313" key="3">
    <source>
        <dbReference type="Proteomes" id="UP000563523"/>
    </source>
</evidence>
<keyword evidence="1" id="KW-0812">Transmembrane</keyword>
<evidence type="ECO:0000313" key="2">
    <source>
        <dbReference type="EMBL" id="NVY96761.1"/>
    </source>
</evidence>
<gene>
    <name evidence="2" type="ORF">HU830_06280</name>
</gene>
<feature type="transmembrane region" description="Helical" evidence="1">
    <location>
        <begin position="94"/>
        <end position="117"/>
    </location>
</feature>
<sequence>MIFRVWRQQKLLSRSWGKVYLVNGSLIFVLSLSAISLLKLESISLPTLVNTLFPRFSICIGLIPVLLIQILALTQVHLADIFCLRTKTVLVIQAVYRSLMVILFFAILWIMGDLGIIFFTGGGKIFQSYFLEIMLRWLYLGLAGLIYLLLTQVVYFLTMNKFLAFMGPFFLNCGDFFLSVNHQPTFLYGFIRLSVRDVFWFLLLFLGSAVFLVILLRRIIMKRDF</sequence>
<feature type="transmembrane region" description="Helical" evidence="1">
    <location>
        <begin position="162"/>
        <end position="178"/>
    </location>
</feature>
<name>A0A850R461_9LACO</name>
<organism evidence="2 3">
    <name type="scientific">Bombilactobacillus apium</name>
    <dbReference type="NCBI Taxonomy" id="2675299"/>
    <lineage>
        <taxon>Bacteria</taxon>
        <taxon>Bacillati</taxon>
        <taxon>Bacillota</taxon>
        <taxon>Bacilli</taxon>
        <taxon>Lactobacillales</taxon>
        <taxon>Lactobacillaceae</taxon>
        <taxon>Bombilactobacillus</taxon>
    </lineage>
</organism>